<evidence type="ECO:0000313" key="7">
    <source>
        <dbReference type="Proteomes" id="UP000034764"/>
    </source>
</evidence>
<comment type="caution">
    <text evidence="6">The sequence shown here is derived from an EMBL/GenBank/DDBJ whole genome shotgun (WGS) entry which is preliminary data.</text>
</comment>
<dbReference type="InterPro" id="IPR006603">
    <property type="entry name" value="PQ-loop_rpt"/>
</dbReference>
<protein>
    <submittedName>
        <fullName evidence="6">MtN3 and saliva related transmembrane protein</fullName>
    </submittedName>
</protein>
<evidence type="ECO:0000256" key="4">
    <source>
        <dbReference type="ARBA" id="ARBA00023136"/>
    </source>
</evidence>
<sequence>MRHKSMLHPARTRQIADNLIYLGGVLGPVVTIPQLIEIWLNKNASGVSVISWIAYLVGAVFWLFYGLVHREKPIIFTYGIWIIIDILIVIGTIIYS</sequence>
<evidence type="ECO:0000256" key="5">
    <source>
        <dbReference type="SAM" id="Phobius"/>
    </source>
</evidence>
<dbReference type="AlphaFoldDB" id="A0A0G0P6V8"/>
<feature type="transmembrane region" description="Helical" evidence="5">
    <location>
        <begin position="46"/>
        <end position="68"/>
    </location>
</feature>
<feature type="transmembrane region" description="Helical" evidence="5">
    <location>
        <begin position="20"/>
        <end position="40"/>
    </location>
</feature>
<evidence type="ECO:0000256" key="2">
    <source>
        <dbReference type="ARBA" id="ARBA00022692"/>
    </source>
</evidence>
<dbReference type="Gene3D" id="1.20.1280.290">
    <property type="match status" value="1"/>
</dbReference>
<feature type="transmembrane region" description="Helical" evidence="5">
    <location>
        <begin position="75"/>
        <end position="95"/>
    </location>
</feature>
<keyword evidence="2 5" id="KW-0812">Transmembrane</keyword>
<dbReference type="Proteomes" id="UP000034764">
    <property type="component" value="Unassembled WGS sequence"/>
</dbReference>
<keyword evidence="4 5" id="KW-0472">Membrane</keyword>
<reference evidence="6 7" key="1">
    <citation type="journal article" date="2015" name="Nature">
        <title>rRNA introns, odd ribosomes, and small enigmatic genomes across a large radiation of phyla.</title>
        <authorList>
            <person name="Brown C.T."/>
            <person name="Hug L.A."/>
            <person name="Thomas B.C."/>
            <person name="Sharon I."/>
            <person name="Castelle C.J."/>
            <person name="Singh A."/>
            <person name="Wilkins M.J."/>
            <person name="Williams K.H."/>
            <person name="Banfield J.F."/>
        </authorList>
    </citation>
    <scope>NUCLEOTIDE SEQUENCE [LARGE SCALE GENOMIC DNA]</scope>
</reference>
<keyword evidence="3 5" id="KW-1133">Transmembrane helix</keyword>
<evidence type="ECO:0000313" key="6">
    <source>
        <dbReference type="EMBL" id="KKR23663.1"/>
    </source>
</evidence>
<comment type="subcellular location">
    <subcellularLocation>
        <location evidence="1">Membrane</location>
        <topology evidence="1">Multi-pass membrane protein</topology>
    </subcellularLocation>
</comment>
<dbReference type="GO" id="GO:0016020">
    <property type="term" value="C:membrane"/>
    <property type="evidence" value="ECO:0007669"/>
    <property type="project" value="UniProtKB-SubCell"/>
</dbReference>
<name>A0A0G0P6V8_9BACT</name>
<dbReference type="EMBL" id="LBXD01000010">
    <property type="protein sequence ID" value="KKR23663.1"/>
    <property type="molecule type" value="Genomic_DNA"/>
</dbReference>
<organism evidence="6 7">
    <name type="scientific">Candidatus Yanofskybacteria bacterium GW2011_GWD2_39_48</name>
    <dbReference type="NCBI Taxonomy" id="1619031"/>
    <lineage>
        <taxon>Bacteria</taxon>
        <taxon>Candidatus Yanofskyibacteriota</taxon>
    </lineage>
</organism>
<evidence type="ECO:0000256" key="3">
    <source>
        <dbReference type="ARBA" id="ARBA00022989"/>
    </source>
</evidence>
<evidence type="ECO:0000256" key="1">
    <source>
        <dbReference type="ARBA" id="ARBA00004141"/>
    </source>
</evidence>
<gene>
    <name evidence="6" type="ORF">UT53_C0010G0017</name>
</gene>
<dbReference type="Pfam" id="PF04193">
    <property type="entry name" value="PQ-loop"/>
    <property type="match status" value="1"/>
</dbReference>
<proteinExistence type="predicted"/>
<accession>A0A0G0P6V8</accession>